<evidence type="ECO:0000256" key="1">
    <source>
        <dbReference type="SAM" id="SignalP"/>
    </source>
</evidence>
<proteinExistence type="predicted"/>
<dbReference type="Proteomes" id="UP000095287">
    <property type="component" value="Unplaced"/>
</dbReference>
<name>A0A1I8A9F9_9BILA</name>
<dbReference type="AlphaFoldDB" id="A0A1I8A9F9"/>
<dbReference type="WBParaSite" id="L893_g34023.t1">
    <property type="protein sequence ID" value="L893_g34023.t1"/>
    <property type="gene ID" value="L893_g34023"/>
</dbReference>
<protein>
    <submittedName>
        <fullName evidence="3">Lipase_3 domain-containing protein</fullName>
    </submittedName>
</protein>
<feature type="signal peptide" evidence="1">
    <location>
        <begin position="1"/>
        <end position="22"/>
    </location>
</feature>
<accession>A0A1I8A9F9</accession>
<feature type="chain" id="PRO_5009314415" evidence="1">
    <location>
        <begin position="23"/>
        <end position="94"/>
    </location>
</feature>
<evidence type="ECO:0000313" key="3">
    <source>
        <dbReference type="WBParaSite" id="L893_g34023.t1"/>
    </source>
</evidence>
<reference evidence="3" key="1">
    <citation type="submission" date="2016-11" db="UniProtKB">
        <authorList>
            <consortium name="WormBaseParasite"/>
        </authorList>
    </citation>
    <scope>IDENTIFICATION</scope>
</reference>
<keyword evidence="2" id="KW-1185">Reference proteome</keyword>
<keyword evidence="1" id="KW-0732">Signal</keyword>
<evidence type="ECO:0000313" key="2">
    <source>
        <dbReference type="Proteomes" id="UP000095287"/>
    </source>
</evidence>
<sequence length="94" mass="11033">MIWLFLRPTVLPFLLLIALVSANNFGPPCLPERRNFKLFYPCLEGPQEINYLNHRRFYNRLFYDLNSIPKGTRVAHIPNYGFNPNLPKDGPYAH</sequence>
<organism evidence="2 3">
    <name type="scientific">Steinernema glaseri</name>
    <dbReference type="NCBI Taxonomy" id="37863"/>
    <lineage>
        <taxon>Eukaryota</taxon>
        <taxon>Metazoa</taxon>
        <taxon>Ecdysozoa</taxon>
        <taxon>Nematoda</taxon>
        <taxon>Chromadorea</taxon>
        <taxon>Rhabditida</taxon>
        <taxon>Tylenchina</taxon>
        <taxon>Panagrolaimomorpha</taxon>
        <taxon>Strongyloidoidea</taxon>
        <taxon>Steinernematidae</taxon>
        <taxon>Steinernema</taxon>
    </lineage>
</organism>